<accession>A0A8J7WQB9</accession>
<dbReference type="RefSeq" id="WP_211467419.1">
    <property type="nucleotide sequence ID" value="NZ_JAGSXH010000030.1"/>
</dbReference>
<dbReference type="Proteomes" id="UP000677913">
    <property type="component" value="Unassembled WGS sequence"/>
</dbReference>
<dbReference type="InterPro" id="IPR036188">
    <property type="entry name" value="FAD/NAD-bd_sf"/>
</dbReference>
<dbReference type="SUPFAM" id="SSF51905">
    <property type="entry name" value="FAD/NAD(P)-binding domain"/>
    <property type="match status" value="1"/>
</dbReference>
<dbReference type="EMBL" id="JAGSXH010000030">
    <property type="protein sequence ID" value="MBS2963585.1"/>
    <property type="molecule type" value="Genomic_DNA"/>
</dbReference>
<dbReference type="Gene3D" id="3.90.660.20">
    <property type="entry name" value="Protoporphyrinogen oxidase, mitochondrial, domain 2"/>
    <property type="match status" value="1"/>
</dbReference>
<dbReference type="AlphaFoldDB" id="A0A8J7WQB9"/>
<protein>
    <submittedName>
        <fullName evidence="2">FAD-dependent oxidoreductase</fullName>
    </submittedName>
</protein>
<comment type="caution">
    <text evidence="2">The sequence shown here is derived from an EMBL/GenBank/DDBJ whole genome shotgun (WGS) entry which is preliminary data.</text>
</comment>
<evidence type="ECO:0000313" key="2">
    <source>
        <dbReference type="EMBL" id="MBS2963585.1"/>
    </source>
</evidence>
<organism evidence="2 3">
    <name type="scientific">Actinocrinis puniceicyclus</name>
    <dbReference type="NCBI Taxonomy" id="977794"/>
    <lineage>
        <taxon>Bacteria</taxon>
        <taxon>Bacillati</taxon>
        <taxon>Actinomycetota</taxon>
        <taxon>Actinomycetes</taxon>
        <taxon>Catenulisporales</taxon>
        <taxon>Actinospicaceae</taxon>
        <taxon>Actinocrinis</taxon>
    </lineage>
</organism>
<gene>
    <name evidence="2" type="ORF">KGA66_11040</name>
</gene>
<dbReference type="Gene3D" id="1.10.3110.10">
    <property type="entry name" value="protoporphyrinogen ix oxidase, domain 3"/>
    <property type="match status" value="1"/>
</dbReference>
<dbReference type="PANTHER" id="PTHR42841">
    <property type="entry name" value="AMINE OXIDASE"/>
    <property type="match status" value="1"/>
</dbReference>
<evidence type="ECO:0000259" key="1">
    <source>
        <dbReference type="Pfam" id="PF01593"/>
    </source>
</evidence>
<dbReference type="Gene3D" id="3.50.50.60">
    <property type="entry name" value="FAD/NAD(P)-binding domain"/>
    <property type="match status" value="1"/>
</dbReference>
<dbReference type="InterPro" id="IPR002937">
    <property type="entry name" value="Amino_oxidase"/>
</dbReference>
<sequence>MHADVCVVGGGIAGLAAAVRLAGEGLSVTVLEAAQDAGGRAKDARVDGFTLGDGAHLLHTTWPALRHAVPPAQLALGGFAAGVRVCSGGGSAPVSRVRFGAAPKRPQQTFSALRMPIGTPADKARLSKLLYRLATTPPQRALSGPEQAAAESFASRGYSPELVDRFLRPYLAGLAADDDLSASARGADWLLRLLVRGRFAVAGAGIGALVRRLAGRLPEGALRTGARVHTVRADRVVSEAGEIRARAIVVASDPHAATALLPGLHEPRMRSVTTLWHTVDDSALPFEPDRSPYVLVDAEPGSPVGRTAVVSRAAPALAPVGRALVATTVFGDDGKEPGALDRAVLPRLAELHGVPARCWETLEIRHVEQALVTMQSPYNFTRPVRLIKGLYVCGDHRDLPNVEGALQSGQRAANAVLEDLAGRP</sequence>
<evidence type="ECO:0000313" key="3">
    <source>
        <dbReference type="Proteomes" id="UP000677913"/>
    </source>
</evidence>
<keyword evidence="3" id="KW-1185">Reference proteome</keyword>
<dbReference type="Pfam" id="PF01593">
    <property type="entry name" value="Amino_oxidase"/>
    <property type="match status" value="1"/>
</dbReference>
<feature type="domain" description="Amine oxidase" evidence="1">
    <location>
        <begin position="12"/>
        <end position="417"/>
    </location>
</feature>
<reference evidence="2" key="1">
    <citation type="submission" date="2021-04" db="EMBL/GenBank/DDBJ databases">
        <title>Genome based classification of Actinospica acidithermotolerans sp. nov., an actinobacterium isolated from an Indonesian hot spring.</title>
        <authorList>
            <person name="Kusuma A.B."/>
            <person name="Putra K.E."/>
            <person name="Nafisah S."/>
            <person name="Loh J."/>
            <person name="Nouioui I."/>
            <person name="Goodfellow M."/>
        </authorList>
    </citation>
    <scope>NUCLEOTIDE SEQUENCE</scope>
    <source>
        <strain evidence="2">DSM 45618</strain>
    </source>
</reference>
<dbReference type="GO" id="GO:0016491">
    <property type="term" value="F:oxidoreductase activity"/>
    <property type="evidence" value="ECO:0007669"/>
    <property type="project" value="InterPro"/>
</dbReference>
<name>A0A8J7WQB9_9ACTN</name>
<dbReference type="PRINTS" id="PR00420">
    <property type="entry name" value="RNGMNOXGNASE"/>
</dbReference>
<proteinExistence type="predicted"/>